<reference evidence="2" key="1">
    <citation type="journal article" date="2019" name="Int. J. Syst. Evol. Microbiol.">
        <title>The Global Catalogue of Microorganisms (GCM) 10K type strain sequencing project: providing services to taxonomists for standard genome sequencing and annotation.</title>
        <authorList>
            <consortium name="The Broad Institute Genomics Platform"/>
            <consortium name="The Broad Institute Genome Sequencing Center for Infectious Disease"/>
            <person name="Wu L."/>
            <person name="Ma J."/>
        </authorList>
    </citation>
    <scope>NUCLEOTIDE SEQUENCE [LARGE SCALE GENOMIC DNA]</scope>
    <source>
        <strain evidence="2">TISTR 2466</strain>
    </source>
</reference>
<evidence type="ECO:0000313" key="1">
    <source>
        <dbReference type="EMBL" id="MFD2694321.1"/>
    </source>
</evidence>
<dbReference type="EMBL" id="JBHUMQ010000026">
    <property type="protein sequence ID" value="MFD2694321.1"/>
    <property type="molecule type" value="Genomic_DNA"/>
</dbReference>
<proteinExistence type="predicted"/>
<sequence>MDLRLKRLVDSTRAKFGLQHYRLEGYQFFQKVNLFNDTEYTLSMEWFPNQSAAHAEDQNPEGTAVIEIELATQKVKSVVFVNDKSFADGVKFKGKQDMINWVEQETGLVYGKQFQMQKDKTGKLSFSECADGVALYPSGWIEIQCDPQGNLTTFSAYVHVPNEQQIQKDAYSLTLDKVAELAKERLILTEIPRFEQEKRVPVYAIDEIYLSNDRKSEIPYEPIMNEHPFTPIDKTIYWDEPLGKPRKRKVLHWTDKATIEQAFSCEPSPDSLPITRPEQRMCIHEVRAFLSREYTADSGKWILKSLYRDQGYIFAAVRRVQKENPPLQRKLTLVIDRSSLHLCNFIDNNPFIDSINQFQTTGEVVVTKKAAYEKVKSYIELKPYYVYDFKQRLYVLCGKLDCDYAVNASSGEVAMLDELLQ</sequence>
<evidence type="ECO:0000313" key="2">
    <source>
        <dbReference type="Proteomes" id="UP001597399"/>
    </source>
</evidence>
<gene>
    <name evidence="1" type="ORF">ACFSUE_11885</name>
</gene>
<name>A0ABW5S3Y8_9BACL</name>
<dbReference type="RefSeq" id="WP_253057866.1">
    <property type="nucleotide sequence ID" value="NZ_JAMXWM010000001.1"/>
</dbReference>
<keyword evidence="2" id="KW-1185">Reference proteome</keyword>
<organism evidence="1 2">
    <name type="scientific">Sporolactobacillus shoreicorticis</name>
    <dbReference type="NCBI Taxonomy" id="1923877"/>
    <lineage>
        <taxon>Bacteria</taxon>
        <taxon>Bacillati</taxon>
        <taxon>Bacillota</taxon>
        <taxon>Bacilli</taxon>
        <taxon>Bacillales</taxon>
        <taxon>Sporolactobacillaceae</taxon>
        <taxon>Sporolactobacillus</taxon>
    </lineage>
</organism>
<protein>
    <submittedName>
        <fullName evidence="1">Uncharacterized protein</fullName>
    </submittedName>
</protein>
<dbReference type="Proteomes" id="UP001597399">
    <property type="component" value="Unassembled WGS sequence"/>
</dbReference>
<accession>A0ABW5S3Y8</accession>
<comment type="caution">
    <text evidence="1">The sequence shown here is derived from an EMBL/GenBank/DDBJ whole genome shotgun (WGS) entry which is preliminary data.</text>
</comment>